<protein>
    <recommendedName>
        <fullName evidence="4">Lipocalin-like domain-containing protein</fullName>
    </recommendedName>
</protein>
<reference evidence="2 3" key="1">
    <citation type="submission" date="2019-04" db="EMBL/GenBank/DDBJ databases">
        <authorList>
            <person name="Feng G."/>
            <person name="Zhang J."/>
            <person name="Zhu H."/>
        </authorList>
    </citation>
    <scope>NUCLEOTIDE SEQUENCE [LARGE SCALE GENOMIC DNA]</scope>
    <source>
        <strain evidence="2 3">JCM 19491</strain>
    </source>
</reference>
<dbReference type="Proteomes" id="UP000298284">
    <property type="component" value="Unassembled WGS sequence"/>
</dbReference>
<dbReference type="EMBL" id="SRKZ01000010">
    <property type="protein sequence ID" value="TGD77173.1"/>
    <property type="molecule type" value="Genomic_DNA"/>
</dbReference>
<keyword evidence="3" id="KW-1185">Reference proteome</keyword>
<gene>
    <name evidence="2" type="ORF">EU557_24385</name>
</gene>
<organism evidence="2 3">
    <name type="scientific">Hymenobacter wooponensis</name>
    <dbReference type="NCBI Taxonomy" id="1525360"/>
    <lineage>
        <taxon>Bacteria</taxon>
        <taxon>Pseudomonadati</taxon>
        <taxon>Bacteroidota</taxon>
        <taxon>Cytophagia</taxon>
        <taxon>Cytophagales</taxon>
        <taxon>Hymenobacteraceae</taxon>
        <taxon>Hymenobacter</taxon>
    </lineage>
</organism>
<keyword evidence="1" id="KW-0732">Signal</keyword>
<accession>A0A4Z0MBP3</accession>
<proteinExistence type="predicted"/>
<sequence>MPRYLHSLLLSLLLLVAAACSTKEVPKPTPSLEGIWVQTRMTEYVPCSNCTTQRFIQDINYPAGVQTLTITPNEYKFNTAQGTNTFSYVRRGDTLLITVPLASGSITSRTSIINLKPSSLHLQQYAPRAGTSAIIDQYFTR</sequence>
<evidence type="ECO:0000256" key="1">
    <source>
        <dbReference type="SAM" id="SignalP"/>
    </source>
</evidence>
<comment type="caution">
    <text evidence="2">The sequence shown here is derived from an EMBL/GenBank/DDBJ whole genome shotgun (WGS) entry which is preliminary data.</text>
</comment>
<evidence type="ECO:0000313" key="3">
    <source>
        <dbReference type="Proteomes" id="UP000298284"/>
    </source>
</evidence>
<dbReference type="RefSeq" id="WP_135533059.1">
    <property type="nucleotide sequence ID" value="NZ_SRKZ01000010.1"/>
</dbReference>
<evidence type="ECO:0008006" key="4">
    <source>
        <dbReference type="Google" id="ProtNLM"/>
    </source>
</evidence>
<evidence type="ECO:0000313" key="2">
    <source>
        <dbReference type="EMBL" id="TGD77173.1"/>
    </source>
</evidence>
<feature type="chain" id="PRO_5021250778" description="Lipocalin-like domain-containing protein" evidence="1">
    <location>
        <begin position="23"/>
        <end position="141"/>
    </location>
</feature>
<feature type="signal peptide" evidence="1">
    <location>
        <begin position="1"/>
        <end position="22"/>
    </location>
</feature>
<dbReference type="PROSITE" id="PS51257">
    <property type="entry name" value="PROKAR_LIPOPROTEIN"/>
    <property type="match status" value="1"/>
</dbReference>
<dbReference type="AlphaFoldDB" id="A0A4Z0MBP3"/>
<name>A0A4Z0MBP3_9BACT</name>